<reference evidence="2 3" key="1">
    <citation type="submission" date="2021-02" db="EMBL/GenBank/DDBJ databases">
        <authorList>
            <person name="Vanwijnsberghe S."/>
        </authorList>
    </citation>
    <scope>NUCLEOTIDE SEQUENCE [LARGE SCALE GENOMIC DNA]</scope>
    <source>
        <strain evidence="2 3">LMG 31837</strain>
    </source>
</reference>
<name>A0ABN7L5G1_9BURK</name>
<feature type="region of interest" description="Disordered" evidence="1">
    <location>
        <begin position="1"/>
        <end position="38"/>
    </location>
</feature>
<protein>
    <submittedName>
        <fullName evidence="2">Uncharacterized protein</fullName>
    </submittedName>
</protein>
<feature type="compositionally biased region" description="Polar residues" evidence="1">
    <location>
        <begin position="19"/>
        <end position="31"/>
    </location>
</feature>
<dbReference type="RefSeq" id="WP_211611200.1">
    <property type="nucleotide sequence ID" value="NZ_CAJNBK010000004.1"/>
</dbReference>
<organism evidence="2 3">
    <name type="scientific">Paraburkholderia haematera</name>
    <dbReference type="NCBI Taxonomy" id="2793077"/>
    <lineage>
        <taxon>Bacteria</taxon>
        <taxon>Pseudomonadati</taxon>
        <taxon>Pseudomonadota</taxon>
        <taxon>Betaproteobacteria</taxon>
        <taxon>Burkholderiales</taxon>
        <taxon>Burkholderiaceae</taxon>
        <taxon>Paraburkholderia</taxon>
    </lineage>
</organism>
<proteinExistence type="predicted"/>
<evidence type="ECO:0000256" key="1">
    <source>
        <dbReference type="SAM" id="MobiDB-lite"/>
    </source>
</evidence>
<evidence type="ECO:0000313" key="2">
    <source>
        <dbReference type="EMBL" id="CAE6731940.1"/>
    </source>
</evidence>
<sequence length="48" mass="5249">MIQQALQQNSSSMAQNASGTLSSYMSQNGISSRDPDPLYQFLQQPLSV</sequence>
<feature type="compositionally biased region" description="Low complexity" evidence="1">
    <location>
        <begin position="1"/>
        <end position="18"/>
    </location>
</feature>
<accession>A0ABN7L5G1</accession>
<comment type="caution">
    <text evidence="2">The sequence shown here is derived from an EMBL/GenBank/DDBJ whole genome shotgun (WGS) entry which is preliminary data.</text>
</comment>
<dbReference type="EMBL" id="CAJNBK010000004">
    <property type="protein sequence ID" value="CAE6731940.1"/>
    <property type="molecule type" value="Genomic_DNA"/>
</dbReference>
<keyword evidence="3" id="KW-1185">Reference proteome</keyword>
<dbReference type="Proteomes" id="UP000672526">
    <property type="component" value="Unassembled WGS sequence"/>
</dbReference>
<evidence type="ECO:0000313" key="3">
    <source>
        <dbReference type="Proteomes" id="UP000672526"/>
    </source>
</evidence>
<gene>
    <name evidence="2" type="ORF">R69888_02103</name>
</gene>